<sequence length="174" mass="18221">MSNAVPPPVLKEESPPPSVRRSGGLWLLAVGVGVVALVLAFLDREALLDTLAETAATIDSGADAARLDQVALIALWGTTGVFALVLLIEALLVRPLLRGRGWARWALLAMVVADAGAVLLVLAFLGDGSAGFQPAPHLAVVHLVLAVVALVLSLFPSASRWFKEHGRQARAVTK</sequence>
<accession>A0A3A5M5T2</accession>
<keyword evidence="3" id="KW-1185">Reference proteome</keyword>
<protein>
    <submittedName>
        <fullName evidence="2">Uncharacterized protein</fullName>
    </submittedName>
</protein>
<feature type="transmembrane region" description="Helical" evidence="1">
    <location>
        <begin position="105"/>
        <end position="125"/>
    </location>
</feature>
<comment type="caution">
    <text evidence="2">The sequence shown here is derived from an EMBL/GenBank/DDBJ whole genome shotgun (WGS) entry which is preliminary data.</text>
</comment>
<keyword evidence="1" id="KW-1133">Transmembrane helix</keyword>
<evidence type="ECO:0000313" key="2">
    <source>
        <dbReference type="EMBL" id="RJT80921.1"/>
    </source>
</evidence>
<organism evidence="2 3">
    <name type="scientific">Arthrobacter cheniae</name>
    <dbReference type="NCBI Taxonomy" id="1258888"/>
    <lineage>
        <taxon>Bacteria</taxon>
        <taxon>Bacillati</taxon>
        <taxon>Actinomycetota</taxon>
        <taxon>Actinomycetes</taxon>
        <taxon>Micrococcales</taxon>
        <taxon>Micrococcaceae</taxon>
        <taxon>Arthrobacter</taxon>
    </lineage>
</organism>
<feature type="transmembrane region" description="Helical" evidence="1">
    <location>
        <begin position="137"/>
        <end position="155"/>
    </location>
</feature>
<evidence type="ECO:0000313" key="3">
    <source>
        <dbReference type="Proteomes" id="UP000272560"/>
    </source>
</evidence>
<feature type="transmembrane region" description="Helical" evidence="1">
    <location>
        <begin position="24"/>
        <end position="42"/>
    </location>
</feature>
<name>A0A3A5M5T2_9MICC</name>
<dbReference type="Proteomes" id="UP000272560">
    <property type="component" value="Unassembled WGS sequence"/>
</dbReference>
<gene>
    <name evidence="2" type="ORF">D6T63_06905</name>
</gene>
<keyword evidence="1" id="KW-0812">Transmembrane</keyword>
<dbReference type="AlphaFoldDB" id="A0A3A5M5T2"/>
<evidence type="ECO:0000256" key="1">
    <source>
        <dbReference type="SAM" id="Phobius"/>
    </source>
</evidence>
<proteinExistence type="predicted"/>
<reference evidence="2 3" key="1">
    <citation type="submission" date="2018-09" db="EMBL/GenBank/DDBJ databases">
        <title>Novel species of Arthrobacter.</title>
        <authorList>
            <person name="Liu Q."/>
            <person name="Xin Y.-H."/>
        </authorList>
    </citation>
    <scope>NUCLEOTIDE SEQUENCE [LARGE SCALE GENOMIC DNA]</scope>
    <source>
        <strain evidence="2 3">Hz2</strain>
    </source>
</reference>
<feature type="transmembrane region" description="Helical" evidence="1">
    <location>
        <begin position="70"/>
        <end position="93"/>
    </location>
</feature>
<dbReference type="EMBL" id="QZVT01000003">
    <property type="protein sequence ID" value="RJT80921.1"/>
    <property type="molecule type" value="Genomic_DNA"/>
</dbReference>
<keyword evidence="1" id="KW-0472">Membrane</keyword>